<evidence type="ECO:0008006" key="3">
    <source>
        <dbReference type="Google" id="ProtNLM"/>
    </source>
</evidence>
<name>A0A202E5R6_9EURY</name>
<dbReference type="Proteomes" id="UP000196084">
    <property type="component" value="Unassembled WGS sequence"/>
</dbReference>
<dbReference type="EMBL" id="MWPH01000003">
    <property type="protein sequence ID" value="OVE83589.1"/>
    <property type="molecule type" value="Genomic_DNA"/>
</dbReference>
<reference evidence="1 2" key="1">
    <citation type="submission" date="2017-02" db="EMBL/GenBank/DDBJ databases">
        <title>Natronthermophilus aegyptiacus gen. nov.,sp. nov., an aerobic, extremely halophilic alkalithermophilic archaeon isolated from the athalassohaline Wadi An Natrun, Egypt.</title>
        <authorList>
            <person name="Zhao B."/>
        </authorList>
    </citation>
    <scope>NUCLEOTIDE SEQUENCE [LARGE SCALE GENOMIC DNA]</scope>
    <source>
        <strain evidence="1 2">CGMCC 1.3597</strain>
    </source>
</reference>
<dbReference type="Pfam" id="PF04075">
    <property type="entry name" value="F420H2_quin_red"/>
    <property type="match status" value="1"/>
</dbReference>
<evidence type="ECO:0000313" key="2">
    <source>
        <dbReference type="Proteomes" id="UP000196084"/>
    </source>
</evidence>
<dbReference type="SUPFAM" id="SSF50475">
    <property type="entry name" value="FMN-binding split barrel"/>
    <property type="match status" value="1"/>
</dbReference>
<dbReference type="InterPro" id="IPR004378">
    <property type="entry name" value="F420H2_quin_Rdtase"/>
</dbReference>
<sequence length="151" mass="16919">MSRVSSTMTRVARTVETRVVNPLVCWLLRSPFHWLASFALVLVTYRGQKSGRVYTIPIAYARADGVLVAVTPKAETIWWTNVREPTACTLHVRGNRRPAEGELIEDDAERAELLAAYAGQRRVLARLVGIDTARPTAENELAVVRFTLEDQ</sequence>
<evidence type="ECO:0000313" key="1">
    <source>
        <dbReference type="EMBL" id="OVE83589.1"/>
    </source>
</evidence>
<dbReference type="OrthoDB" id="350853at2157"/>
<proteinExistence type="predicted"/>
<accession>A0A202E5R6</accession>
<dbReference type="GO" id="GO:0016491">
    <property type="term" value="F:oxidoreductase activity"/>
    <property type="evidence" value="ECO:0007669"/>
    <property type="project" value="InterPro"/>
</dbReference>
<gene>
    <name evidence="1" type="ORF">B2G88_14230</name>
</gene>
<dbReference type="InterPro" id="IPR012349">
    <property type="entry name" value="Split_barrel_FMN-bd"/>
</dbReference>
<protein>
    <recommendedName>
        <fullName evidence="3">DUF385 domain-containing protein</fullName>
    </recommendedName>
</protein>
<organism evidence="1 2">
    <name type="scientific">Natronolimnobius baerhuensis</name>
    <dbReference type="NCBI Taxonomy" id="253108"/>
    <lineage>
        <taxon>Archaea</taxon>
        <taxon>Methanobacteriati</taxon>
        <taxon>Methanobacteriota</taxon>
        <taxon>Stenosarchaea group</taxon>
        <taxon>Halobacteria</taxon>
        <taxon>Halobacteriales</taxon>
        <taxon>Natrialbaceae</taxon>
        <taxon>Natronolimnobius</taxon>
    </lineage>
</organism>
<dbReference type="AlphaFoldDB" id="A0A202E5R6"/>
<keyword evidence="2" id="KW-1185">Reference proteome</keyword>
<comment type="caution">
    <text evidence="1">The sequence shown here is derived from an EMBL/GenBank/DDBJ whole genome shotgun (WGS) entry which is preliminary data.</text>
</comment>
<dbReference type="Gene3D" id="2.30.110.10">
    <property type="entry name" value="Electron Transport, Fmn-binding Protein, Chain A"/>
    <property type="match status" value="1"/>
</dbReference>